<dbReference type="EMBL" id="LOJF01000001">
    <property type="protein sequence ID" value="KUH59526.1"/>
    <property type="molecule type" value="Genomic_DNA"/>
</dbReference>
<accession>A0A100YXI5</accession>
<keyword evidence="1" id="KW-0456">Lyase</keyword>
<dbReference type="OrthoDB" id="9770545at2"/>
<organism evidence="3 4">
    <name type="scientific">Tractidigestivibacter scatoligenes</name>
    <name type="common">Olsenella scatoligenes</name>
    <dbReference type="NCBI Taxonomy" id="1299998"/>
    <lineage>
        <taxon>Bacteria</taxon>
        <taxon>Bacillati</taxon>
        <taxon>Actinomycetota</taxon>
        <taxon>Coriobacteriia</taxon>
        <taxon>Coriobacteriales</taxon>
        <taxon>Atopobiaceae</taxon>
        <taxon>Tractidigestivibacter</taxon>
    </lineage>
</organism>
<sequence>MSGDTSSCVPALRLNEHDDVACLLGPASKDDQIEVRDTDGAVVDTVAARADIPRFHKVALRDLGAGERLTKYGEVIGTTSSAITRGDYVHVHNLVSAKVGVGK</sequence>
<protein>
    <recommendedName>
        <fullName evidence="2">SAF domain-containing protein</fullName>
    </recommendedName>
</protein>
<dbReference type="Gene3D" id="2.30.130.110">
    <property type="match status" value="1"/>
</dbReference>
<reference evidence="3 4" key="1">
    <citation type="submission" date="2015-12" db="EMBL/GenBank/DDBJ databases">
        <title>Draft Genome Sequence of Olsenella scatoligenes SK9K4T; a Producer of 3-Methylindole- (skatole) and 4-Methylphenol- (p-cresol) Isolated from Pig Feces.</title>
        <authorList>
            <person name="Li X."/>
            <person name="Borg B."/>
            <person name="Canibe N."/>
        </authorList>
    </citation>
    <scope>NUCLEOTIDE SEQUENCE [LARGE SCALE GENOMIC DNA]</scope>
    <source>
        <strain evidence="3 4">SK9K4</strain>
    </source>
</reference>
<comment type="caution">
    <text evidence="3">The sequence shown here is derived from an EMBL/GenBank/DDBJ whole genome shotgun (WGS) entry which is preliminary data.</text>
</comment>
<keyword evidence="4" id="KW-1185">Reference proteome</keyword>
<evidence type="ECO:0000313" key="3">
    <source>
        <dbReference type="EMBL" id="KUH59526.1"/>
    </source>
</evidence>
<name>A0A100YXI5_TRASO</name>
<evidence type="ECO:0000256" key="1">
    <source>
        <dbReference type="ARBA" id="ARBA00023239"/>
    </source>
</evidence>
<dbReference type="InterPro" id="IPR044144">
    <property type="entry name" value="SAF_UxaA/GarD"/>
</dbReference>
<dbReference type="InterPro" id="IPR013974">
    <property type="entry name" value="SAF"/>
</dbReference>
<dbReference type="CDD" id="cd11613">
    <property type="entry name" value="SAF_AH_GD"/>
    <property type="match status" value="1"/>
</dbReference>
<dbReference type="RefSeq" id="WP_059053921.1">
    <property type="nucleotide sequence ID" value="NZ_LOJF01000001.1"/>
</dbReference>
<dbReference type="SMART" id="SM00858">
    <property type="entry name" value="SAF"/>
    <property type="match status" value="1"/>
</dbReference>
<evidence type="ECO:0000259" key="2">
    <source>
        <dbReference type="SMART" id="SM00858"/>
    </source>
</evidence>
<dbReference type="GO" id="GO:0016829">
    <property type="term" value="F:lyase activity"/>
    <property type="evidence" value="ECO:0007669"/>
    <property type="project" value="UniProtKB-KW"/>
</dbReference>
<dbReference type="AlphaFoldDB" id="A0A100YXI5"/>
<gene>
    <name evidence="3" type="ORF">AUL39_04280</name>
</gene>
<proteinExistence type="predicted"/>
<dbReference type="STRING" id="1299998.AUL39_04280"/>
<evidence type="ECO:0000313" key="4">
    <source>
        <dbReference type="Proteomes" id="UP000054078"/>
    </source>
</evidence>
<dbReference type="Proteomes" id="UP000054078">
    <property type="component" value="Unassembled WGS sequence"/>
</dbReference>
<feature type="domain" description="SAF" evidence="2">
    <location>
        <begin position="18"/>
        <end position="95"/>
    </location>
</feature>